<evidence type="ECO:0000313" key="1">
    <source>
        <dbReference type="EMBL" id="USW50582.1"/>
    </source>
</evidence>
<dbReference type="PANTHER" id="PTHR48174:SF5">
    <property type="entry name" value="VACUOLAR PROTEIN SORTING-ASSOCIATED PROTEIN 62"/>
    <property type="match status" value="1"/>
</dbReference>
<protein>
    <submittedName>
        <fullName evidence="1">Vacuolar protein sorting-associated protein</fullName>
    </submittedName>
</protein>
<proteinExistence type="predicted"/>
<accession>A0A9Q9EI27</accession>
<dbReference type="EMBL" id="CP099420">
    <property type="protein sequence ID" value="USW50582.1"/>
    <property type="molecule type" value="Genomic_DNA"/>
</dbReference>
<name>A0A9Q9EI27_9PEZI</name>
<dbReference type="PANTHER" id="PTHR48174">
    <property type="entry name" value="DUF946 FAMILY PROTEIN"/>
    <property type="match status" value="1"/>
</dbReference>
<evidence type="ECO:0000313" key="2">
    <source>
        <dbReference type="Proteomes" id="UP001056384"/>
    </source>
</evidence>
<dbReference type="OrthoDB" id="188042at2759"/>
<dbReference type="Pfam" id="PF06101">
    <property type="entry name" value="Vps62"/>
    <property type="match status" value="1"/>
</dbReference>
<reference evidence="1" key="1">
    <citation type="submission" date="2022-06" db="EMBL/GenBank/DDBJ databases">
        <title>Complete genome sequences of two strains of the flax pathogen Septoria linicola.</title>
        <authorList>
            <person name="Lapalu N."/>
            <person name="Simon A."/>
            <person name="Demenou B."/>
            <person name="Paumier D."/>
            <person name="Guillot M.-P."/>
            <person name="Gout L."/>
            <person name="Valade R."/>
        </authorList>
    </citation>
    <scope>NUCLEOTIDE SEQUENCE</scope>
    <source>
        <strain evidence="1">SE15195</strain>
    </source>
</reference>
<dbReference type="InterPro" id="IPR009291">
    <property type="entry name" value="Vps62"/>
</dbReference>
<keyword evidence="2" id="KW-1185">Reference proteome</keyword>
<dbReference type="AlphaFoldDB" id="A0A9Q9EI27"/>
<dbReference type="Proteomes" id="UP001056384">
    <property type="component" value="Chromosome 3"/>
</dbReference>
<sequence length="356" mass="38899">MFFLTLSIIGSTVAVPLSSRQSDVPAGVPAFVTQFAPIVYLFSGENYKPSDVAAQVANTRPYINLTAVSSGVPDALTLDNLDQLNSISNSNDGRDIYLTSTLDPTTDPRPQYLYGVTPNAQGQTENAISAAIITVDKGSGILDAFYMYFYAFDYGGDYIDKRLNIGNHVGDWEHNAIRFQNGVPSQIWYSQHSGGQAFSYEATEKYKDTGRPVTYSANGTHADYATPGAHDHTIPGVNLPAGPIEDHTDAGAMWDPTLAAYYYSFDVASGKFTAYGDAPVNWLYFLGKWGDDKFPESDERQECFLGIDVLCKYTGGPTGPVDKDLGRKEICPGGKECEILPILLPRDVKETERRGM</sequence>
<gene>
    <name evidence="1" type="ORF">Slin15195_G039010</name>
</gene>
<organism evidence="1 2">
    <name type="scientific">Septoria linicola</name>
    <dbReference type="NCBI Taxonomy" id="215465"/>
    <lineage>
        <taxon>Eukaryota</taxon>
        <taxon>Fungi</taxon>
        <taxon>Dikarya</taxon>
        <taxon>Ascomycota</taxon>
        <taxon>Pezizomycotina</taxon>
        <taxon>Dothideomycetes</taxon>
        <taxon>Dothideomycetidae</taxon>
        <taxon>Mycosphaerellales</taxon>
        <taxon>Mycosphaerellaceae</taxon>
        <taxon>Septoria</taxon>
    </lineage>
</organism>